<organism evidence="7 8">
    <name type="scientific">Thermostichus vulcanus str. 'Rupite'</name>
    <dbReference type="NCBI Taxonomy" id="2813851"/>
    <lineage>
        <taxon>Bacteria</taxon>
        <taxon>Bacillati</taxon>
        <taxon>Cyanobacteriota</taxon>
        <taxon>Cyanophyceae</taxon>
        <taxon>Thermostichales</taxon>
        <taxon>Thermostichaceae</taxon>
        <taxon>Thermostichus</taxon>
    </lineage>
</organism>
<keyword evidence="8" id="KW-1185">Reference proteome</keyword>
<dbReference type="InterPro" id="IPR033749">
    <property type="entry name" value="Polyprenyl_synt_CS"/>
</dbReference>
<evidence type="ECO:0000313" key="7">
    <source>
        <dbReference type="EMBL" id="MCJ2542861.1"/>
    </source>
</evidence>
<protein>
    <submittedName>
        <fullName evidence="7">Solanesyl diphosphate synthase</fullName>
    </submittedName>
</protein>
<dbReference type="Pfam" id="PF00348">
    <property type="entry name" value="polyprenyl_synt"/>
    <property type="match status" value="1"/>
</dbReference>
<evidence type="ECO:0000256" key="2">
    <source>
        <dbReference type="ARBA" id="ARBA00006706"/>
    </source>
</evidence>
<dbReference type="PROSITE" id="PS00723">
    <property type="entry name" value="POLYPRENYL_SYNTHASE_1"/>
    <property type="match status" value="1"/>
</dbReference>
<evidence type="ECO:0000256" key="1">
    <source>
        <dbReference type="ARBA" id="ARBA00001946"/>
    </source>
</evidence>
<proteinExistence type="inferred from homology"/>
<evidence type="ECO:0000313" key="8">
    <source>
        <dbReference type="Proteomes" id="UP000830835"/>
    </source>
</evidence>
<gene>
    <name evidence="7" type="primary">sds</name>
    <name evidence="7" type="ORF">JX360_08080</name>
</gene>
<evidence type="ECO:0000256" key="5">
    <source>
        <dbReference type="ARBA" id="ARBA00022842"/>
    </source>
</evidence>
<evidence type="ECO:0000256" key="4">
    <source>
        <dbReference type="ARBA" id="ARBA00022723"/>
    </source>
</evidence>
<dbReference type="InterPro" id="IPR008949">
    <property type="entry name" value="Isoprenoid_synthase_dom_sf"/>
</dbReference>
<name>A0ABT0CAS8_THEVL</name>
<sequence length="323" mass="35829">MTSVLSPFGPVEADLERLRQNLTRLVSAKHPILATAAEHLFSAGGKGIRPAIVLLIARATTPDGEITPRHWRLAEITEMIHTASLVHDDVIDTADVRRGIDTVNTLFDNRVAVLAGDYLFGQAAWYLANLDNLEVVKLLSKVIMDLPEGEVRQSLTRFDPDVSMEDYLAKSFYKTASLMSGSSKASGLLSGVEPEVAERLFDFGRDLGIAFQIVDDLLDFTASAETLGKPVGSDLSQGNLTAPVLFALQEFPQMRELILTELEDPQDLKQVLEWVYQSEGIPRSRQLARDYAHRAAEALHSLPDSLARRALFQMVDYVLERLR</sequence>
<dbReference type="NCBIfam" id="TIGR02749">
    <property type="entry name" value="prenyl_cyano"/>
    <property type="match status" value="1"/>
</dbReference>
<dbReference type="Proteomes" id="UP000830835">
    <property type="component" value="Unassembled WGS sequence"/>
</dbReference>
<dbReference type="CDD" id="cd00685">
    <property type="entry name" value="Trans_IPPS_HT"/>
    <property type="match status" value="1"/>
</dbReference>
<comment type="cofactor">
    <cofactor evidence="1">
        <name>Mg(2+)</name>
        <dbReference type="ChEBI" id="CHEBI:18420"/>
    </cofactor>
</comment>
<dbReference type="RefSeq" id="WP_244350140.1">
    <property type="nucleotide sequence ID" value="NZ_JAFIRA010000016.1"/>
</dbReference>
<evidence type="ECO:0000256" key="3">
    <source>
        <dbReference type="ARBA" id="ARBA00022679"/>
    </source>
</evidence>
<keyword evidence="5" id="KW-0460">Magnesium</keyword>
<comment type="similarity">
    <text evidence="2 6">Belongs to the FPP/GGPP synthase family.</text>
</comment>
<dbReference type="EMBL" id="JAFIRA010000016">
    <property type="protein sequence ID" value="MCJ2542861.1"/>
    <property type="molecule type" value="Genomic_DNA"/>
</dbReference>
<reference evidence="7" key="1">
    <citation type="submission" date="2021-02" db="EMBL/GenBank/DDBJ databases">
        <title>The CRISPR/cas machinery reduction and long-range gene transfer in the hot spring cyanobacterium Synechococcus.</title>
        <authorList>
            <person name="Dvorak P."/>
            <person name="Jahodarova E."/>
            <person name="Hasler P."/>
            <person name="Poulickova A."/>
        </authorList>
    </citation>
    <scope>NUCLEOTIDE SEQUENCE</scope>
    <source>
        <strain evidence="7">Rupite</strain>
    </source>
</reference>
<dbReference type="PANTHER" id="PTHR12001:SF69">
    <property type="entry name" value="ALL TRANS-POLYPRENYL-DIPHOSPHATE SYNTHASE PDSS1"/>
    <property type="match status" value="1"/>
</dbReference>
<dbReference type="SFLD" id="SFLDS00005">
    <property type="entry name" value="Isoprenoid_Synthase_Type_I"/>
    <property type="match status" value="1"/>
</dbReference>
<comment type="caution">
    <text evidence="7">The sequence shown here is derived from an EMBL/GenBank/DDBJ whole genome shotgun (WGS) entry which is preliminary data.</text>
</comment>
<accession>A0ABT0CAS8</accession>
<dbReference type="InterPro" id="IPR000092">
    <property type="entry name" value="Polyprenyl_synt"/>
</dbReference>
<dbReference type="SUPFAM" id="SSF48576">
    <property type="entry name" value="Terpenoid synthases"/>
    <property type="match status" value="1"/>
</dbReference>
<dbReference type="Gene3D" id="1.10.600.10">
    <property type="entry name" value="Farnesyl Diphosphate Synthase"/>
    <property type="match status" value="1"/>
</dbReference>
<evidence type="ECO:0000256" key="6">
    <source>
        <dbReference type="RuleBase" id="RU004466"/>
    </source>
</evidence>
<dbReference type="PANTHER" id="PTHR12001">
    <property type="entry name" value="GERANYLGERANYL PYROPHOSPHATE SYNTHASE"/>
    <property type="match status" value="1"/>
</dbReference>
<dbReference type="PROSITE" id="PS00444">
    <property type="entry name" value="POLYPRENYL_SYNTHASE_2"/>
    <property type="match status" value="1"/>
</dbReference>
<keyword evidence="3 6" id="KW-0808">Transferase</keyword>
<keyword evidence="4" id="KW-0479">Metal-binding</keyword>